<evidence type="ECO:0000259" key="3">
    <source>
        <dbReference type="PROSITE" id="PS51819"/>
    </source>
</evidence>
<feature type="region of interest" description="Disordered" evidence="1">
    <location>
        <begin position="161"/>
        <end position="291"/>
    </location>
</feature>
<feature type="compositionally biased region" description="Acidic residues" evidence="1">
    <location>
        <begin position="451"/>
        <end position="462"/>
    </location>
</feature>
<feature type="compositionally biased region" description="Low complexity" evidence="1">
    <location>
        <begin position="347"/>
        <end position="367"/>
    </location>
</feature>
<dbReference type="InterPro" id="IPR029068">
    <property type="entry name" value="Glyas_Bleomycin-R_OHBP_Dase"/>
</dbReference>
<evidence type="ECO:0000313" key="4">
    <source>
        <dbReference type="EMBL" id="GAA2352181.1"/>
    </source>
</evidence>
<dbReference type="Gene3D" id="3.10.180.10">
    <property type="entry name" value="2,3-Dihydroxybiphenyl 1,2-Dioxygenase, domain 1"/>
    <property type="match status" value="1"/>
</dbReference>
<keyword evidence="2" id="KW-0812">Transmembrane</keyword>
<proteinExistence type="predicted"/>
<comment type="caution">
    <text evidence="4">The sequence shown here is derived from an EMBL/GenBank/DDBJ whole genome shotgun (WGS) entry which is preliminary data.</text>
</comment>
<dbReference type="Proteomes" id="UP001501444">
    <property type="component" value="Unassembled WGS sequence"/>
</dbReference>
<feature type="compositionally biased region" description="Basic residues" evidence="1">
    <location>
        <begin position="236"/>
        <end position="246"/>
    </location>
</feature>
<feature type="compositionally biased region" description="Acidic residues" evidence="1">
    <location>
        <begin position="164"/>
        <end position="176"/>
    </location>
</feature>
<accession>A0ABP5TJE7</accession>
<feature type="domain" description="VOC" evidence="3">
    <location>
        <begin position="645"/>
        <end position="762"/>
    </location>
</feature>
<organism evidence="4 5">
    <name type="scientific">Dactylosporangium salmoneum</name>
    <dbReference type="NCBI Taxonomy" id="53361"/>
    <lineage>
        <taxon>Bacteria</taxon>
        <taxon>Bacillati</taxon>
        <taxon>Actinomycetota</taxon>
        <taxon>Actinomycetes</taxon>
        <taxon>Micromonosporales</taxon>
        <taxon>Micromonosporaceae</taxon>
        <taxon>Dactylosporangium</taxon>
    </lineage>
</organism>
<feature type="transmembrane region" description="Helical" evidence="2">
    <location>
        <begin position="40"/>
        <end position="57"/>
    </location>
</feature>
<dbReference type="CDD" id="cd06587">
    <property type="entry name" value="VOC"/>
    <property type="match status" value="1"/>
</dbReference>
<feature type="compositionally biased region" description="Acidic residues" evidence="1">
    <location>
        <begin position="368"/>
        <end position="380"/>
    </location>
</feature>
<feature type="compositionally biased region" description="Acidic residues" evidence="1">
    <location>
        <begin position="529"/>
        <end position="541"/>
    </location>
</feature>
<dbReference type="InterPro" id="IPR037523">
    <property type="entry name" value="VOC_core"/>
</dbReference>
<feature type="compositionally biased region" description="Low complexity" evidence="1">
    <location>
        <begin position="321"/>
        <end position="333"/>
    </location>
</feature>
<evidence type="ECO:0000313" key="5">
    <source>
        <dbReference type="Proteomes" id="UP001501444"/>
    </source>
</evidence>
<evidence type="ECO:0000256" key="1">
    <source>
        <dbReference type="SAM" id="MobiDB-lite"/>
    </source>
</evidence>
<reference evidence="5" key="1">
    <citation type="journal article" date="2019" name="Int. J. Syst. Evol. Microbiol.">
        <title>The Global Catalogue of Microorganisms (GCM) 10K type strain sequencing project: providing services to taxonomists for standard genome sequencing and annotation.</title>
        <authorList>
            <consortium name="The Broad Institute Genomics Platform"/>
            <consortium name="The Broad Institute Genome Sequencing Center for Infectious Disease"/>
            <person name="Wu L."/>
            <person name="Ma J."/>
        </authorList>
    </citation>
    <scope>NUCLEOTIDE SEQUENCE [LARGE SCALE GENOMIC DNA]</scope>
    <source>
        <strain evidence="5">JCM 3272</strain>
    </source>
</reference>
<feature type="transmembrane region" description="Helical" evidence="2">
    <location>
        <begin position="15"/>
        <end position="34"/>
    </location>
</feature>
<dbReference type="InterPro" id="IPR004360">
    <property type="entry name" value="Glyas_Fos-R_dOase_dom"/>
</dbReference>
<gene>
    <name evidence="4" type="ORF">GCM10010170_042640</name>
</gene>
<keyword evidence="5" id="KW-1185">Reference proteome</keyword>
<dbReference type="SUPFAM" id="SSF54593">
    <property type="entry name" value="Glyoxalase/Bleomycin resistance protein/Dihydroxybiphenyl dioxygenase"/>
    <property type="match status" value="1"/>
</dbReference>
<evidence type="ECO:0000256" key="2">
    <source>
        <dbReference type="SAM" id="Phobius"/>
    </source>
</evidence>
<sequence>MPSSNRASSSDSRNLVILLLIVIGGFLAFCGLGMTNALVVALGVIVAAAGPVMIMVLNSRNKVRLYVQGTALVEDITPRPTSEGRTARGRLELTITATGIPRVTVTGTDPAIPLEKWPERGAVLPVQVLKGTPRKFTVLWDRVQTYQEVMAEDMHAPLGGAAFDEADEDGYSVDGDDYYRPPAQGTRVPPDDTPTLPNLPPIDPDQDEPVGATAGARTGSAVGGAPAEQIPPAARRATRPRPRPKHAVVDPAHRPAGPLGATSLAPQSAAAYAFTSTEPEPEPEPHEDLDTPEAAVAPEAIGETATEADADAIAETEPAAETEAAAAAAAEADAIAETETETEAEAAEAPVAETAEAESPAEALAADEPAEVETDADEPSDQAGQTIIGEEDEPVIMRLRSTPRPGGAHRRPSPYPRPSAHDRVRRSRPGRPRPTTEPPTEPPADLIEPAAEPDTEFYDEPEATYPDQAEPPAATADPEEYALPEPGPIVIFPEPKDIEPAPVLFYPDRESEQPPTRLGRPEHPVIEGELADEEPDLDLWPDPEPRPEIEEPPQPLGSAWGSNGRGPVPVGAGLYSAPPIVRTPPPDPAGRDDEDDEPAVTPDPYATEHYLPPEDQLEEQPLTEGAVAEFLEAAGPRRPATPLDEINGVSITLIVSDLQRSRRFYRDTLGLTELDSGDTSVVLKTGAARVVLRRVADMPPVDRRVVHLNLDVPDVYEAYERLREQGIDFVHRPRVVPQGEQLELCSATFRDPDGHAIALTRWELRR</sequence>
<dbReference type="PROSITE" id="PS51819">
    <property type="entry name" value="VOC"/>
    <property type="match status" value="1"/>
</dbReference>
<keyword evidence="2" id="KW-0472">Membrane</keyword>
<dbReference type="EMBL" id="BAAARV010000032">
    <property type="protein sequence ID" value="GAA2352181.1"/>
    <property type="molecule type" value="Genomic_DNA"/>
</dbReference>
<dbReference type="Pfam" id="PF00903">
    <property type="entry name" value="Glyoxalase"/>
    <property type="match status" value="1"/>
</dbReference>
<feature type="compositionally biased region" description="Acidic residues" evidence="1">
    <location>
        <begin position="334"/>
        <end position="346"/>
    </location>
</feature>
<name>A0ABP5TJE7_9ACTN</name>
<protein>
    <recommendedName>
        <fullName evidence="3">VOC domain-containing protein</fullName>
    </recommendedName>
</protein>
<feature type="region of interest" description="Disordered" evidence="1">
    <location>
        <begin position="316"/>
        <end position="613"/>
    </location>
</feature>
<keyword evidence="2" id="KW-1133">Transmembrane helix</keyword>